<keyword evidence="1" id="KW-0812">Transmembrane</keyword>
<evidence type="ECO:0000256" key="1">
    <source>
        <dbReference type="SAM" id="Phobius"/>
    </source>
</evidence>
<feature type="domain" description="Phosphoethanolamine transferase N-terminal" evidence="2">
    <location>
        <begin position="70"/>
        <end position="182"/>
    </location>
</feature>
<name>A0A6N8IP75_9BURK</name>
<gene>
    <name evidence="3" type="ORF">GON04_04350</name>
</gene>
<feature type="transmembrane region" description="Helical" evidence="1">
    <location>
        <begin position="129"/>
        <end position="150"/>
    </location>
</feature>
<proteinExistence type="predicted"/>
<evidence type="ECO:0000313" key="4">
    <source>
        <dbReference type="Proteomes" id="UP000469385"/>
    </source>
</evidence>
<dbReference type="AlphaFoldDB" id="A0A6N8IP75"/>
<dbReference type="GO" id="GO:0016020">
    <property type="term" value="C:membrane"/>
    <property type="evidence" value="ECO:0007669"/>
    <property type="project" value="InterPro"/>
</dbReference>
<dbReference type="Pfam" id="PF08019">
    <property type="entry name" value="EptA_B_N"/>
    <property type="match status" value="1"/>
</dbReference>
<feature type="transmembrane region" description="Helical" evidence="1">
    <location>
        <begin position="162"/>
        <end position="186"/>
    </location>
</feature>
<dbReference type="EMBL" id="WSEL01000003">
    <property type="protein sequence ID" value="MVQ28661.1"/>
    <property type="molecule type" value="Genomic_DNA"/>
</dbReference>
<feature type="transmembrane region" description="Helical" evidence="1">
    <location>
        <begin position="90"/>
        <end position="109"/>
    </location>
</feature>
<evidence type="ECO:0000259" key="2">
    <source>
        <dbReference type="Pfam" id="PF08019"/>
    </source>
</evidence>
<organism evidence="3 4">
    <name type="scientific">Ramlibacter pinisoli</name>
    <dbReference type="NCBI Taxonomy" id="2682844"/>
    <lineage>
        <taxon>Bacteria</taxon>
        <taxon>Pseudomonadati</taxon>
        <taxon>Pseudomonadota</taxon>
        <taxon>Betaproteobacteria</taxon>
        <taxon>Burkholderiales</taxon>
        <taxon>Comamonadaceae</taxon>
        <taxon>Ramlibacter</taxon>
    </lineage>
</organism>
<dbReference type="RefSeq" id="WP_157396739.1">
    <property type="nucleotide sequence ID" value="NZ_WSEL01000003.1"/>
</dbReference>
<reference evidence="3 4" key="1">
    <citation type="submission" date="2019-12" db="EMBL/GenBank/DDBJ databases">
        <authorList>
            <person name="Huq M.A."/>
        </authorList>
    </citation>
    <scope>NUCLEOTIDE SEQUENCE [LARGE SCALE GENOMIC DNA]</scope>
    <source>
        <strain evidence="3 4">MAH-25</strain>
    </source>
</reference>
<keyword evidence="4" id="KW-1185">Reference proteome</keyword>
<sequence length="189" mass="19702">MSLKLFRHTDYAQSILSPGETRFAMHPGWAIVAASLWIGVACNVWLWHALGGADDQLLAAVTVALVVIGAAGFVLSLLGWRRTFKPAATLLLLVAAAAAAGVFTQGLGLDAVLAGKRPLSLMPAWTSLFGWQVPLLLALLGGAPVIWLWAQQLRRLDGPSQLATNVSGMLLAAALVAGGVVLHAGLPSL</sequence>
<keyword evidence="1" id="KW-1133">Transmembrane helix</keyword>
<accession>A0A6N8IP75</accession>
<protein>
    <submittedName>
        <fullName evidence="3">DUF1705 domain-containing protein</fullName>
    </submittedName>
</protein>
<dbReference type="InterPro" id="IPR012549">
    <property type="entry name" value="EptA-like_N"/>
</dbReference>
<evidence type="ECO:0000313" key="3">
    <source>
        <dbReference type="EMBL" id="MVQ28661.1"/>
    </source>
</evidence>
<keyword evidence="1" id="KW-0472">Membrane</keyword>
<feature type="transmembrane region" description="Helical" evidence="1">
    <location>
        <begin position="56"/>
        <end position="78"/>
    </location>
</feature>
<dbReference type="Proteomes" id="UP000469385">
    <property type="component" value="Unassembled WGS sequence"/>
</dbReference>
<comment type="caution">
    <text evidence="3">The sequence shown here is derived from an EMBL/GenBank/DDBJ whole genome shotgun (WGS) entry which is preliminary data.</text>
</comment>
<feature type="transmembrane region" description="Helical" evidence="1">
    <location>
        <begin position="29"/>
        <end position="50"/>
    </location>
</feature>